<reference evidence="3" key="1">
    <citation type="submission" date="2021-09" db="EMBL/GenBank/DDBJ databases">
        <title>The genome of Mauremys mutica provides insights into the evolution of semi-aquatic lifestyle.</title>
        <authorList>
            <person name="Gong S."/>
            <person name="Gao Y."/>
        </authorList>
    </citation>
    <scope>NUCLEOTIDE SEQUENCE</scope>
    <source>
        <strain evidence="3">MM-2020</strain>
        <tissue evidence="3">Muscle</tissue>
    </source>
</reference>
<gene>
    <name evidence="3" type="ORF">KIL84_022093</name>
</gene>
<dbReference type="Proteomes" id="UP000827986">
    <property type="component" value="Unassembled WGS sequence"/>
</dbReference>
<protein>
    <submittedName>
        <fullName evidence="3">Uncharacterized protein</fullName>
    </submittedName>
</protein>
<organism evidence="3 4">
    <name type="scientific">Mauremys mutica</name>
    <name type="common">yellowpond turtle</name>
    <dbReference type="NCBI Taxonomy" id="74926"/>
    <lineage>
        <taxon>Eukaryota</taxon>
        <taxon>Metazoa</taxon>
        <taxon>Chordata</taxon>
        <taxon>Craniata</taxon>
        <taxon>Vertebrata</taxon>
        <taxon>Euteleostomi</taxon>
        <taxon>Archelosauria</taxon>
        <taxon>Testudinata</taxon>
        <taxon>Testudines</taxon>
        <taxon>Cryptodira</taxon>
        <taxon>Durocryptodira</taxon>
        <taxon>Testudinoidea</taxon>
        <taxon>Geoemydidae</taxon>
        <taxon>Geoemydinae</taxon>
        <taxon>Mauremys</taxon>
    </lineage>
</organism>
<evidence type="ECO:0000313" key="3">
    <source>
        <dbReference type="EMBL" id="KAH1175568.1"/>
    </source>
</evidence>
<dbReference type="EMBL" id="JAHDVG010000476">
    <property type="protein sequence ID" value="KAH1175568.1"/>
    <property type="molecule type" value="Genomic_DNA"/>
</dbReference>
<keyword evidence="4" id="KW-1185">Reference proteome</keyword>
<dbReference type="AlphaFoldDB" id="A0A9D3XA00"/>
<feature type="coiled-coil region" evidence="1">
    <location>
        <begin position="199"/>
        <end position="245"/>
    </location>
</feature>
<comment type="caution">
    <text evidence="3">The sequence shown here is derived from an EMBL/GenBank/DDBJ whole genome shotgun (WGS) entry which is preliminary data.</text>
</comment>
<proteinExistence type="predicted"/>
<evidence type="ECO:0000313" key="4">
    <source>
        <dbReference type="Proteomes" id="UP000827986"/>
    </source>
</evidence>
<name>A0A9D3XA00_9SAUR</name>
<accession>A0A9D3XA00</accession>
<keyword evidence="1" id="KW-0175">Coiled coil</keyword>
<feature type="coiled-coil region" evidence="1">
    <location>
        <begin position="107"/>
        <end position="155"/>
    </location>
</feature>
<feature type="region of interest" description="Disordered" evidence="2">
    <location>
        <begin position="1"/>
        <end position="90"/>
    </location>
</feature>
<feature type="compositionally biased region" description="Polar residues" evidence="2">
    <location>
        <begin position="32"/>
        <end position="44"/>
    </location>
</feature>
<dbReference type="PANTHER" id="PTHR22538">
    <property type="entry name" value="CILIA- AND FLAGELLA-ASSOCIATED PROTEIN 74"/>
    <property type="match status" value="1"/>
</dbReference>
<evidence type="ECO:0000256" key="2">
    <source>
        <dbReference type="SAM" id="MobiDB-lite"/>
    </source>
</evidence>
<evidence type="ECO:0000256" key="1">
    <source>
        <dbReference type="SAM" id="Coils"/>
    </source>
</evidence>
<sequence>MEDIEFFDICEKEQTAATPFLEQEKDDDDSVTDQFWNVANQQNGHKFGEESEEEDKIRSKDASEGVGEDNDSSGEIQERHMNNGNNNNKKTMKYAERVQILNLRRNLNQLDNIAKEKDLTIEKAREELSACQLRIEMLTKERECTETKIEEEKEAGNTAAIFRLQAMHRRLCAELGNEKDLELKIASMLKENVYEMWQIEIEQGKFGSLREQLEQDEEELERHCKERVEQRIQKEKTAARLAERKQQVGKRKEMEAWEAYERRHQKVVEDAHRNHEKAVQFLKKSMSRFH</sequence>
<dbReference type="PANTHER" id="PTHR22538:SF0">
    <property type="entry name" value="CILIA- AND FLAGELLA-ASSOCIATED PROTEIN 74"/>
    <property type="match status" value="1"/>
</dbReference>